<dbReference type="InterPro" id="IPR051163">
    <property type="entry name" value="Sodium:Solute_Symporter_SSF"/>
</dbReference>
<keyword evidence="7" id="KW-0915">Sodium</keyword>
<evidence type="ECO:0000256" key="5">
    <source>
        <dbReference type="ARBA" id="ARBA00022692"/>
    </source>
</evidence>
<evidence type="ECO:0000256" key="12">
    <source>
        <dbReference type="SAM" id="Phobius"/>
    </source>
</evidence>
<dbReference type="OrthoDB" id="6142122at2759"/>
<comment type="caution">
    <text evidence="13">The sequence shown here is derived from an EMBL/GenBank/DDBJ whole genome shotgun (WGS) entry which is preliminary data.</text>
</comment>
<keyword evidence="6 12" id="KW-1133">Transmembrane helix</keyword>
<keyword evidence="8" id="KW-0406">Ion transport</keyword>
<dbReference type="GO" id="GO:0005886">
    <property type="term" value="C:plasma membrane"/>
    <property type="evidence" value="ECO:0007669"/>
    <property type="project" value="UniProtKB-SubCell"/>
</dbReference>
<evidence type="ECO:0000256" key="4">
    <source>
        <dbReference type="ARBA" id="ARBA00022475"/>
    </source>
</evidence>
<evidence type="ECO:0000256" key="9">
    <source>
        <dbReference type="ARBA" id="ARBA00023136"/>
    </source>
</evidence>
<name>A0A210QS54_MIZYE</name>
<dbReference type="PANTHER" id="PTHR42985:SF40">
    <property type="entry name" value="LD47995P-RELATED"/>
    <property type="match status" value="1"/>
</dbReference>
<feature type="transmembrane region" description="Helical" evidence="12">
    <location>
        <begin position="51"/>
        <end position="70"/>
    </location>
</feature>
<dbReference type="PROSITE" id="PS50283">
    <property type="entry name" value="NA_SOLUT_SYMP_3"/>
    <property type="match status" value="1"/>
</dbReference>
<feature type="transmembrane region" description="Helical" evidence="12">
    <location>
        <begin position="12"/>
        <end position="31"/>
    </location>
</feature>
<dbReference type="GO" id="GO:0015293">
    <property type="term" value="F:symporter activity"/>
    <property type="evidence" value="ECO:0007669"/>
    <property type="project" value="TreeGrafter"/>
</dbReference>
<feature type="transmembrane region" description="Helical" evidence="12">
    <location>
        <begin position="82"/>
        <end position="104"/>
    </location>
</feature>
<accession>A0A210QS54</accession>
<protein>
    <submittedName>
        <fullName evidence="13">Sodium-coupled monocarboxylate transporter 1</fullName>
    </submittedName>
</protein>
<dbReference type="STRING" id="6573.A0A210QS54"/>
<dbReference type="InterPro" id="IPR001734">
    <property type="entry name" value="Na/solute_symporter"/>
</dbReference>
<feature type="transmembrane region" description="Helical" evidence="12">
    <location>
        <begin position="379"/>
        <end position="396"/>
    </location>
</feature>
<dbReference type="GO" id="GO:0006814">
    <property type="term" value="P:sodium ion transport"/>
    <property type="evidence" value="ECO:0007669"/>
    <property type="project" value="UniProtKB-KW"/>
</dbReference>
<feature type="transmembrane region" description="Helical" evidence="12">
    <location>
        <begin position="258"/>
        <end position="283"/>
    </location>
</feature>
<evidence type="ECO:0000313" key="14">
    <source>
        <dbReference type="Proteomes" id="UP000242188"/>
    </source>
</evidence>
<dbReference type="Proteomes" id="UP000242188">
    <property type="component" value="Unassembled WGS sequence"/>
</dbReference>
<evidence type="ECO:0000256" key="8">
    <source>
        <dbReference type="ARBA" id="ARBA00023065"/>
    </source>
</evidence>
<feature type="transmembrane region" description="Helical" evidence="12">
    <location>
        <begin position="408"/>
        <end position="431"/>
    </location>
</feature>
<proteinExistence type="inferred from homology"/>
<keyword evidence="5 12" id="KW-0812">Transmembrane</keyword>
<evidence type="ECO:0000256" key="7">
    <source>
        <dbReference type="ARBA" id="ARBA00023053"/>
    </source>
</evidence>
<keyword evidence="4" id="KW-1003">Cell membrane</keyword>
<gene>
    <name evidence="13" type="ORF">KP79_PYT20534</name>
</gene>
<evidence type="ECO:0000256" key="10">
    <source>
        <dbReference type="ARBA" id="ARBA00023201"/>
    </source>
</evidence>
<dbReference type="PANTHER" id="PTHR42985">
    <property type="entry name" value="SODIUM-COUPLED MONOCARBOXYLATE TRANSPORTER"/>
    <property type="match status" value="1"/>
</dbReference>
<organism evidence="13 14">
    <name type="scientific">Mizuhopecten yessoensis</name>
    <name type="common">Japanese scallop</name>
    <name type="synonym">Patinopecten yessoensis</name>
    <dbReference type="NCBI Taxonomy" id="6573"/>
    <lineage>
        <taxon>Eukaryota</taxon>
        <taxon>Metazoa</taxon>
        <taxon>Spiralia</taxon>
        <taxon>Lophotrochozoa</taxon>
        <taxon>Mollusca</taxon>
        <taxon>Bivalvia</taxon>
        <taxon>Autobranchia</taxon>
        <taxon>Pteriomorphia</taxon>
        <taxon>Pectinida</taxon>
        <taxon>Pectinoidea</taxon>
        <taxon>Pectinidae</taxon>
        <taxon>Mizuhopecten</taxon>
    </lineage>
</organism>
<reference evidence="13 14" key="1">
    <citation type="journal article" date="2017" name="Nat. Ecol. Evol.">
        <title>Scallop genome provides insights into evolution of bilaterian karyotype and development.</title>
        <authorList>
            <person name="Wang S."/>
            <person name="Zhang J."/>
            <person name="Jiao W."/>
            <person name="Li J."/>
            <person name="Xun X."/>
            <person name="Sun Y."/>
            <person name="Guo X."/>
            <person name="Huan P."/>
            <person name="Dong B."/>
            <person name="Zhang L."/>
            <person name="Hu X."/>
            <person name="Sun X."/>
            <person name="Wang J."/>
            <person name="Zhao C."/>
            <person name="Wang Y."/>
            <person name="Wang D."/>
            <person name="Huang X."/>
            <person name="Wang R."/>
            <person name="Lv J."/>
            <person name="Li Y."/>
            <person name="Zhang Z."/>
            <person name="Liu B."/>
            <person name="Lu W."/>
            <person name="Hui Y."/>
            <person name="Liang J."/>
            <person name="Zhou Z."/>
            <person name="Hou R."/>
            <person name="Li X."/>
            <person name="Liu Y."/>
            <person name="Li H."/>
            <person name="Ning X."/>
            <person name="Lin Y."/>
            <person name="Zhao L."/>
            <person name="Xing Q."/>
            <person name="Dou J."/>
            <person name="Li Y."/>
            <person name="Mao J."/>
            <person name="Guo H."/>
            <person name="Dou H."/>
            <person name="Li T."/>
            <person name="Mu C."/>
            <person name="Jiang W."/>
            <person name="Fu Q."/>
            <person name="Fu X."/>
            <person name="Miao Y."/>
            <person name="Liu J."/>
            <person name="Yu Q."/>
            <person name="Li R."/>
            <person name="Liao H."/>
            <person name="Li X."/>
            <person name="Kong Y."/>
            <person name="Jiang Z."/>
            <person name="Chourrout D."/>
            <person name="Li R."/>
            <person name="Bao Z."/>
        </authorList>
    </citation>
    <scope>NUCLEOTIDE SEQUENCE [LARGE SCALE GENOMIC DNA]</scope>
    <source>
        <strain evidence="13 14">PY_sf001</strain>
    </source>
</reference>
<evidence type="ECO:0000256" key="2">
    <source>
        <dbReference type="ARBA" id="ARBA00006434"/>
    </source>
</evidence>
<feature type="transmembrane region" description="Helical" evidence="12">
    <location>
        <begin position="320"/>
        <end position="346"/>
    </location>
</feature>
<evidence type="ECO:0000256" key="1">
    <source>
        <dbReference type="ARBA" id="ARBA00004651"/>
    </source>
</evidence>
<comment type="subcellular location">
    <subcellularLocation>
        <location evidence="1">Cell membrane</location>
        <topology evidence="1">Multi-pass membrane protein</topology>
    </subcellularLocation>
</comment>
<sequence>MASLHAFVLVDYIIFGLTIAISIGIGLYYAFAGGRQKTTSEFLVGNRRMKVLPVAISLMVSFESSIMMLGVPAEVYEYGIQYVLQLVGFFVANILAINILVPLLHPLKITSAYEYLELRFKSRAVRLTGTCLGILSYTCYIGIVLFGPGVALEAGKAHGGLKAVIWTDVFQAAVMYTGMAAILIKGSIDAGGVKETWRIANENGRVNLFNFDPDPTVRHTFWNLCIGSLIRGFGFMFNQSTIQRISATPTVKDAKRMLFITAPAFSITLTCAAIEGIVVYAYYHTLGCDPLKSKQINNPNQLIPFMVMDIFKNLPGMPGLFIASLFSASLSTLSSGLSSMSALLYTDVIKPHTKPMSQFKATVIAKLAGTSHDNERNTWYSSAVWLFAWPFSYLWWEATWSREGIAKLYTISYLWLSVIGILTVFIFGAIFSLMTGPMKPEDANPIYLVSFADKVMCYLPLSWRKRLRLGVDFEQAEKFHDAAAELDEFVLKTEKEGMEVTYAEPVISPVKGNVPDVNIKLTIKDEEHVAANGDTEAHIETINEVVAKGHETEVEGIKTVKQS</sequence>
<feature type="transmembrane region" description="Helical" evidence="12">
    <location>
        <begin position="124"/>
        <end position="146"/>
    </location>
</feature>
<dbReference type="AlphaFoldDB" id="A0A210QS54"/>
<keyword evidence="14" id="KW-1185">Reference proteome</keyword>
<dbReference type="Gene3D" id="1.20.1730.10">
    <property type="entry name" value="Sodium/glucose cotransporter"/>
    <property type="match status" value="1"/>
</dbReference>
<dbReference type="Pfam" id="PF00474">
    <property type="entry name" value="SSF"/>
    <property type="match status" value="2"/>
</dbReference>
<evidence type="ECO:0000256" key="11">
    <source>
        <dbReference type="RuleBase" id="RU362091"/>
    </source>
</evidence>
<keyword evidence="3" id="KW-0813">Transport</keyword>
<keyword evidence="10" id="KW-0739">Sodium transport</keyword>
<evidence type="ECO:0000256" key="6">
    <source>
        <dbReference type="ARBA" id="ARBA00022989"/>
    </source>
</evidence>
<dbReference type="EMBL" id="NEDP02002222">
    <property type="protein sequence ID" value="OWF51518.1"/>
    <property type="molecule type" value="Genomic_DNA"/>
</dbReference>
<evidence type="ECO:0000313" key="13">
    <source>
        <dbReference type="EMBL" id="OWF51518.1"/>
    </source>
</evidence>
<dbReference type="InterPro" id="IPR038377">
    <property type="entry name" value="Na/Glc_symporter_sf"/>
</dbReference>
<comment type="similarity">
    <text evidence="2 11">Belongs to the sodium:solute symporter (SSF) (TC 2.A.21) family.</text>
</comment>
<keyword evidence="9 12" id="KW-0472">Membrane</keyword>
<evidence type="ECO:0000256" key="3">
    <source>
        <dbReference type="ARBA" id="ARBA00022448"/>
    </source>
</evidence>